<dbReference type="GO" id="GO:0004497">
    <property type="term" value="F:monooxygenase activity"/>
    <property type="evidence" value="ECO:0007669"/>
    <property type="project" value="UniProtKB-KW"/>
</dbReference>
<comment type="cofactor">
    <cofactor evidence="6">
        <name>heme</name>
        <dbReference type="ChEBI" id="CHEBI:30413"/>
    </cofactor>
</comment>
<comment type="similarity">
    <text evidence="1">Belongs to the cytochrome P450 family.</text>
</comment>
<dbReference type="PANTHER" id="PTHR46300">
    <property type="entry name" value="P450, PUTATIVE (EUROFUNG)-RELATED-RELATED"/>
    <property type="match status" value="1"/>
</dbReference>
<reference evidence="8" key="1">
    <citation type="journal article" date="2020" name="Stud. Mycol.">
        <title>101 Dothideomycetes genomes: a test case for predicting lifestyles and emergence of pathogens.</title>
        <authorList>
            <person name="Haridas S."/>
            <person name="Albert R."/>
            <person name="Binder M."/>
            <person name="Bloem J."/>
            <person name="Labutti K."/>
            <person name="Salamov A."/>
            <person name="Andreopoulos B."/>
            <person name="Baker S."/>
            <person name="Barry K."/>
            <person name="Bills G."/>
            <person name="Bluhm B."/>
            <person name="Cannon C."/>
            <person name="Castanera R."/>
            <person name="Culley D."/>
            <person name="Daum C."/>
            <person name="Ezra D."/>
            <person name="Gonzalez J."/>
            <person name="Henrissat B."/>
            <person name="Kuo A."/>
            <person name="Liang C."/>
            <person name="Lipzen A."/>
            <person name="Lutzoni F."/>
            <person name="Magnuson J."/>
            <person name="Mondo S."/>
            <person name="Nolan M."/>
            <person name="Ohm R."/>
            <person name="Pangilinan J."/>
            <person name="Park H.-J."/>
            <person name="Ramirez L."/>
            <person name="Alfaro M."/>
            <person name="Sun H."/>
            <person name="Tritt A."/>
            <person name="Yoshinaga Y."/>
            <person name="Zwiers L.-H."/>
            <person name="Turgeon B."/>
            <person name="Goodwin S."/>
            <person name="Spatafora J."/>
            <person name="Crous P."/>
            <person name="Grigoriev I."/>
        </authorList>
    </citation>
    <scope>NUCLEOTIDE SEQUENCE</scope>
    <source>
        <strain evidence="8">CBS 122681</strain>
    </source>
</reference>
<dbReference type="CDD" id="cd11065">
    <property type="entry name" value="CYP64-like"/>
    <property type="match status" value="1"/>
</dbReference>
<evidence type="ECO:0000256" key="2">
    <source>
        <dbReference type="ARBA" id="ARBA00022723"/>
    </source>
</evidence>
<dbReference type="SUPFAM" id="SSF48264">
    <property type="entry name" value="Cytochrome P450"/>
    <property type="match status" value="1"/>
</dbReference>
<dbReference type="Pfam" id="PF00067">
    <property type="entry name" value="p450"/>
    <property type="match status" value="1"/>
</dbReference>
<dbReference type="Proteomes" id="UP000799324">
    <property type="component" value="Unassembled WGS sequence"/>
</dbReference>
<keyword evidence="3" id="KW-0560">Oxidoreductase</keyword>
<keyword evidence="7" id="KW-0472">Membrane</keyword>
<dbReference type="PANTHER" id="PTHR46300:SF2">
    <property type="entry name" value="CYTOCHROME P450 MONOOXYGENASE ALNH-RELATED"/>
    <property type="match status" value="1"/>
</dbReference>
<name>A0A6A6TG18_9PLEO</name>
<keyword evidence="4 6" id="KW-0408">Iron</keyword>
<dbReference type="InterPro" id="IPR036396">
    <property type="entry name" value="Cyt_P450_sf"/>
</dbReference>
<evidence type="ECO:0000256" key="7">
    <source>
        <dbReference type="SAM" id="Phobius"/>
    </source>
</evidence>
<dbReference type="InterPro" id="IPR050364">
    <property type="entry name" value="Cytochrome_P450_fung"/>
</dbReference>
<accession>A0A6A6TG18</accession>
<dbReference type="PRINTS" id="PR00463">
    <property type="entry name" value="EP450I"/>
</dbReference>
<keyword evidence="6" id="KW-0349">Heme</keyword>
<dbReference type="InterPro" id="IPR002401">
    <property type="entry name" value="Cyt_P450_E_grp-I"/>
</dbReference>
<protein>
    <submittedName>
        <fullName evidence="8">Cytochrome P450</fullName>
    </submittedName>
</protein>
<dbReference type="InterPro" id="IPR001128">
    <property type="entry name" value="Cyt_P450"/>
</dbReference>
<sequence>MTTSSDQFPYVWACTVLCVTYTIIKLLRFGRREKHLPPGPPTYSIVGNAHLAVDKNLYKKFKHWSEIYGLIYSLKIGKGTMIVLNSRRAVYDLIDKRSAIYSGRPDEEQYRTALKGENIANMDADEKWRAQRKVMARFFAPAKLDGGLGGVLEAEVITLMHDLLVSPEDFSKHVQRSTASFSSIALFGQRAKSHDDFWATGVYKAMDILNAAISPGTYLPSEQFPIFKLLPKRWNPAHTRAEQCFTSITSIWLDAQKRVESRRAHGDTRESLMDQLLDEDADREEAFSGTKLANFVGALMQAAAETSALALRTNIMFLATHPWVQRRAQRELDRVCGAERVPGFADFGELPYVNCIVKEGLRIRPVVPTGIPHRCTQDNWYEGMLIPKDATIIIPHYSLSHTQFFDPSSYNPDRYLSHPGLATEYASAPDYQNRDHYSYGAGRRICAGMHLAERMQWRMVAALLWAFRIEHAVDEVTGEVMEIDTEAFEERLIAGPKEFKCRFVLRSERHGEIVRREMERVGGMLEGWE</sequence>
<dbReference type="GO" id="GO:0020037">
    <property type="term" value="F:heme binding"/>
    <property type="evidence" value="ECO:0007669"/>
    <property type="project" value="InterPro"/>
</dbReference>
<evidence type="ECO:0000256" key="1">
    <source>
        <dbReference type="ARBA" id="ARBA00010617"/>
    </source>
</evidence>
<dbReference type="GO" id="GO:0016705">
    <property type="term" value="F:oxidoreductase activity, acting on paired donors, with incorporation or reduction of molecular oxygen"/>
    <property type="evidence" value="ECO:0007669"/>
    <property type="project" value="InterPro"/>
</dbReference>
<evidence type="ECO:0000313" key="8">
    <source>
        <dbReference type="EMBL" id="KAF2657853.1"/>
    </source>
</evidence>
<dbReference type="OrthoDB" id="1103324at2759"/>
<dbReference type="Gene3D" id="1.10.630.10">
    <property type="entry name" value="Cytochrome P450"/>
    <property type="match status" value="1"/>
</dbReference>
<evidence type="ECO:0000313" key="9">
    <source>
        <dbReference type="Proteomes" id="UP000799324"/>
    </source>
</evidence>
<gene>
    <name evidence="8" type="ORF">K491DRAFT_594311</name>
</gene>
<dbReference type="GO" id="GO:0005506">
    <property type="term" value="F:iron ion binding"/>
    <property type="evidence" value="ECO:0007669"/>
    <property type="project" value="InterPro"/>
</dbReference>
<keyword evidence="7" id="KW-1133">Transmembrane helix</keyword>
<evidence type="ECO:0000256" key="3">
    <source>
        <dbReference type="ARBA" id="ARBA00023002"/>
    </source>
</evidence>
<proteinExistence type="inferred from homology"/>
<evidence type="ECO:0000256" key="6">
    <source>
        <dbReference type="PIRSR" id="PIRSR602401-1"/>
    </source>
</evidence>
<keyword evidence="5" id="KW-0503">Monooxygenase</keyword>
<evidence type="ECO:0000256" key="5">
    <source>
        <dbReference type="ARBA" id="ARBA00023033"/>
    </source>
</evidence>
<evidence type="ECO:0000256" key="4">
    <source>
        <dbReference type="ARBA" id="ARBA00023004"/>
    </source>
</evidence>
<feature type="binding site" description="axial binding residue" evidence="6">
    <location>
        <position position="446"/>
    </location>
    <ligand>
        <name>heme</name>
        <dbReference type="ChEBI" id="CHEBI:30413"/>
    </ligand>
    <ligandPart>
        <name>Fe</name>
        <dbReference type="ChEBI" id="CHEBI:18248"/>
    </ligandPart>
</feature>
<feature type="transmembrane region" description="Helical" evidence="7">
    <location>
        <begin position="7"/>
        <end position="27"/>
    </location>
</feature>
<keyword evidence="2 6" id="KW-0479">Metal-binding</keyword>
<organism evidence="8 9">
    <name type="scientific">Lophiostoma macrostomum CBS 122681</name>
    <dbReference type="NCBI Taxonomy" id="1314788"/>
    <lineage>
        <taxon>Eukaryota</taxon>
        <taxon>Fungi</taxon>
        <taxon>Dikarya</taxon>
        <taxon>Ascomycota</taxon>
        <taxon>Pezizomycotina</taxon>
        <taxon>Dothideomycetes</taxon>
        <taxon>Pleosporomycetidae</taxon>
        <taxon>Pleosporales</taxon>
        <taxon>Lophiostomataceae</taxon>
        <taxon>Lophiostoma</taxon>
    </lineage>
</organism>
<keyword evidence="7" id="KW-0812">Transmembrane</keyword>
<dbReference type="EMBL" id="MU004321">
    <property type="protein sequence ID" value="KAF2657853.1"/>
    <property type="molecule type" value="Genomic_DNA"/>
</dbReference>
<dbReference type="AlphaFoldDB" id="A0A6A6TG18"/>
<keyword evidence="9" id="KW-1185">Reference proteome</keyword>